<feature type="chain" id="PRO_5012292856" evidence="1">
    <location>
        <begin position="23"/>
        <end position="124"/>
    </location>
</feature>
<dbReference type="Proteomes" id="UP000225706">
    <property type="component" value="Unassembled WGS sequence"/>
</dbReference>
<accession>A0A2B4S244</accession>
<evidence type="ECO:0000313" key="2">
    <source>
        <dbReference type="EMBL" id="PFX22555.1"/>
    </source>
</evidence>
<proteinExistence type="predicted"/>
<keyword evidence="3" id="KW-1185">Reference proteome</keyword>
<dbReference type="OrthoDB" id="5990025at2759"/>
<name>A0A2B4S244_STYPI</name>
<feature type="signal peptide" evidence="1">
    <location>
        <begin position="1"/>
        <end position="22"/>
    </location>
</feature>
<gene>
    <name evidence="2" type="ORF">AWC38_SpisGene12905</name>
</gene>
<evidence type="ECO:0000256" key="1">
    <source>
        <dbReference type="SAM" id="SignalP"/>
    </source>
</evidence>
<organism evidence="2 3">
    <name type="scientific">Stylophora pistillata</name>
    <name type="common">Smooth cauliflower coral</name>
    <dbReference type="NCBI Taxonomy" id="50429"/>
    <lineage>
        <taxon>Eukaryota</taxon>
        <taxon>Metazoa</taxon>
        <taxon>Cnidaria</taxon>
        <taxon>Anthozoa</taxon>
        <taxon>Hexacorallia</taxon>
        <taxon>Scleractinia</taxon>
        <taxon>Astrocoeniina</taxon>
        <taxon>Pocilloporidae</taxon>
        <taxon>Stylophora</taxon>
    </lineage>
</organism>
<dbReference type="EMBL" id="LSMT01000235">
    <property type="protein sequence ID" value="PFX22555.1"/>
    <property type="molecule type" value="Genomic_DNA"/>
</dbReference>
<dbReference type="AlphaFoldDB" id="A0A2B4S244"/>
<keyword evidence="1" id="KW-0732">Signal</keyword>
<reference evidence="3" key="1">
    <citation type="journal article" date="2017" name="bioRxiv">
        <title>Comparative analysis of the genomes of Stylophora pistillata and Acropora digitifera provides evidence for extensive differences between species of corals.</title>
        <authorList>
            <person name="Voolstra C.R."/>
            <person name="Li Y."/>
            <person name="Liew Y.J."/>
            <person name="Baumgarten S."/>
            <person name="Zoccola D."/>
            <person name="Flot J.-F."/>
            <person name="Tambutte S."/>
            <person name="Allemand D."/>
            <person name="Aranda M."/>
        </authorList>
    </citation>
    <scope>NUCLEOTIDE SEQUENCE [LARGE SCALE GENOMIC DNA]</scope>
</reference>
<comment type="caution">
    <text evidence="2">The sequence shown here is derived from an EMBL/GenBank/DDBJ whole genome shotgun (WGS) entry which is preliminary data.</text>
</comment>
<protein>
    <submittedName>
        <fullName evidence="2">Uncharacterized protein</fullName>
    </submittedName>
</protein>
<sequence>MNTIQMAGLVFYIMLSITLSSSSPLERIKRSLQAAAGYCPPGVWTCLTEERDHKRIEEPNQEDSSVGADRVARFARACPPGVWTCIHAGRLRAEKRNIKLEKMSKQRRRVQRSVKNCPPGIWMC</sequence>
<evidence type="ECO:0000313" key="3">
    <source>
        <dbReference type="Proteomes" id="UP000225706"/>
    </source>
</evidence>